<feature type="non-terminal residue" evidence="11">
    <location>
        <position position="1"/>
    </location>
</feature>
<evidence type="ECO:0000259" key="9">
    <source>
        <dbReference type="Pfam" id="PF22939"/>
    </source>
</evidence>
<dbReference type="SUPFAM" id="SSF52540">
    <property type="entry name" value="P-loop containing nucleoside triphosphate hydrolases"/>
    <property type="match status" value="1"/>
</dbReference>
<evidence type="ECO:0000259" key="10">
    <source>
        <dbReference type="Pfam" id="PF24883"/>
    </source>
</evidence>
<dbReference type="GO" id="GO:0015031">
    <property type="term" value="P:protein transport"/>
    <property type="evidence" value="ECO:0007669"/>
    <property type="project" value="UniProtKB-KW"/>
</dbReference>
<evidence type="ECO:0000256" key="6">
    <source>
        <dbReference type="SAM" id="MobiDB-lite"/>
    </source>
</evidence>
<evidence type="ECO:0000259" key="8">
    <source>
        <dbReference type="Pfam" id="PF07819"/>
    </source>
</evidence>
<dbReference type="InterPro" id="IPR036322">
    <property type="entry name" value="WD40_repeat_dom_sf"/>
</dbReference>
<name>A0AAN6SYH0_9PEZI</name>
<feature type="compositionally biased region" description="Basic and acidic residues" evidence="6">
    <location>
        <begin position="223"/>
        <end position="234"/>
    </location>
</feature>
<feature type="region of interest" description="Disordered" evidence="6">
    <location>
        <begin position="1837"/>
        <end position="1861"/>
    </location>
</feature>
<feature type="domain" description="NADP-dependent oxidoreductase" evidence="7">
    <location>
        <begin position="1"/>
        <end position="142"/>
    </location>
</feature>
<evidence type="ECO:0000256" key="4">
    <source>
        <dbReference type="ARBA" id="ARBA00023002"/>
    </source>
</evidence>
<dbReference type="Proteomes" id="UP001305647">
    <property type="component" value="Unassembled WGS sequence"/>
</dbReference>
<comment type="caution">
    <text evidence="11">The sequence shown here is derived from an EMBL/GenBank/DDBJ whole genome shotgun (WGS) entry which is preliminary data.</text>
</comment>
<dbReference type="InterPro" id="IPR056884">
    <property type="entry name" value="NPHP3-like_N"/>
</dbReference>
<evidence type="ECO:0000313" key="11">
    <source>
        <dbReference type="EMBL" id="KAK4098485.1"/>
    </source>
</evidence>
<feature type="domain" description="GPI inositol-deacylase PGAP1-like alpha/beta" evidence="8">
    <location>
        <begin position="276"/>
        <end position="406"/>
    </location>
</feature>
<dbReference type="GO" id="GO:0005789">
    <property type="term" value="C:endoplasmic reticulum membrane"/>
    <property type="evidence" value="ECO:0007669"/>
    <property type="project" value="UniProtKB-SubCell"/>
</dbReference>
<dbReference type="SMART" id="SM00320">
    <property type="entry name" value="WD40"/>
    <property type="match status" value="4"/>
</dbReference>
<dbReference type="GO" id="GO:0016788">
    <property type="term" value="F:hydrolase activity, acting on ester bonds"/>
    <property type="evidence" value="ECO:0007669"/>
    <property type="project" value="InterPro"/>
</dbReference>
<dbReference type="InterPro" id="IPR023210">
    <property type="entry name" value="NADP_OxRdtase_dom"/>
</dbReference>
<dbReference type="Pfam" id="PF00248">
    <property type="entry name" value="Aldo_ket_red"/>
    <property type="match status" value="1"/>
</dbReference>
<keyword evidence="5" id="KW-0378">Hydrolase</keyword>
<dbReference type="Pfam" id="PF07819">
    <property type="entry name" value="PGAP1"/>
    <property type="match status" value="1"/>
</dbReference>
<dbReference type="Pfam" id="PF22939">
    <property type="entry name" value="WHD_GPIID"/>
    <property type="match status" value="1"/>
</dbReference>
<comment type="function">
    <text evidence="1 5">Involved in inositol deacylation of GPI-anchored proteins which plays important roles in the quality control and ER-associated degradation of GPI-anchored proteins.</text>
</comment>
<dbReference type="GO" id="GO:0016491">
    <property type="term" value="F:oxidoreductase activity"/>
    <property type="evidence" value="ECO:0007669"/>
    <property type="project" value="UniProtKB-KW"/>
</dbReference>
<gene>
    <name evidence="11" type="ORF">N658DRAFT_431842</name>
</gene>
<comment type="similarity">
    <text evidence="5">Belongs to the GPI inositol-deacylase family.</text>
</comment>
<dbReference type="Gene3D" id="3.40.50.300">
    <property type="entry name" value="P-loop containing nucleotide triphosphate hydrolases"/>
    <property type="match status" value="1"/>
</dbReference>
<protein>
    <recommendedName>
        <fullName evidence="2 5">GPI inositol-deacylase</fullName>
        <ecNumber evidence="5">3.1.-.-</ecNumber>
    </recommendedName>
</protein>
<feature type="compositionally biased region" description="Low complexity" evidence="6">
    <location>
        <begin position="1837"/>
        <end position="1856"/>
    </location>
</feature>
<dbReference type="InterPro" id="IPR029058">
    <property type="entry name" value="AB_hydrolase_fold"/>
</dbReference>
<keyword evidence="5" id="KW-0813">Transport</keyword>
<dbReference type="Gene3D" id="3.40.50.1820">
    <property type="entry name" value="alpha/beta hydrolase"/>
    <property type="match status" value="1"/>
</dbReference>
<keyword evidence="4" id="KW-0560">Oxidoreductase</keyword>
<dbReference type="InterPro" id="IPR036812">
    <property type="entry name" value="NAD(P)_OxRdtase_dom_sf"/>
</dbReference>
<reference evidence="11" key="2">
    <citation type="submission" date="2023-05" db="EMBL/GenBank/DDBJ databases">
        <authorList>
            <consortium name="Lawrence Berkeley National Laboratory"/>
            <person name="Steindorff A."/>
            <person name="Hensen N."/>
            <person name="Bonometti L."/>
            <person name="Westerberg I."/>
            <person name="Brannstrom I.O."/>
            <person name="Guillou S."/>
            <person name="Cros-Aarteil S."/>
            <person name="Calhoun S."/>
            <person name="Haridas S."/>
            <person name="Kuo A."/>
            <person name="Mondo S."/>
            <person name="Pangilinan J."/>
            <person name="Riley R."/>
            <person name="Labutti K."/>
            <person name="Andreopoulos B."/>
            <person name="Lipzen A."/>
            <person name="Chen C."/>
            <person name="Yanf M."/>
            <person name="Daum C."/>
            <person name="Ng V."/>
            <person name="Clum A."/>
            <person name="Ohm R."/>
            <person name="Martin F."/>
            <person name="Silar P."/>
            <person name="Natvig D."/>
            <person name="Lalanne C."/>
            <person name="Gautier V."/>
            <person name="Ament-Velasquez S.L."/>
            <person name="Kruys A."/>
            <person name="Hutchinson M.I."/>
            <person name="Powell A.J."/>
            <person name="Barry K."/>
            <person name="Miller A.N."/>
            <person name="Grigoriev I.V."/>
            <person name="Debuchy R."/>
            <person name="Gladieux P."/>
            <person name="Thoren M.H."/>
            <person name="Johannesson H."/>
        </authorList>
    </citation>
    <scope>NUCLEOTIDE SEQUENCE</scope>
    <source>
        <strain evidence="11">CBS 757.83</strain>
    </source>
</reference>
<dbReference type="EC" id="3.1.-.-" evidence="5"/>
<dbReference type="InterPro" id="IPR027417">
    <property type="entry name" value="P-loop_NTPase"/>
</dbReference>
<dbReference type="PANTHER" id="PTHR10039">
    <property type="entry name" value="AMELOGENIN"/>
    <property type="match status" value="1"/>
</dbReference>
<evidence type="ECO:0000256" key="1">
    <source>
        <dbReference type="ARBA" id="ARBA00003496"/>
    </source>
</evidence>
<keyword evidence="12" id="KW-1185">Reference proteome</keyword>
<comment type="subcellular location">
    <subcellularLocation>
        <location evidence="5">Endoplasmic reticulum membrane</location>
    </subcellularLocation>
</comment>
<dbReference type="InterPro" id="IPR015943">
    <property type="entry name" value="WD40/YVTN_repeat-like_dom_sf"/>
</dbReference>
<dbReference type="InterPro" id="IPR012908">
    <property type="entry name" value="PGAP1-ab_dom-like"/>
</dbReference>
<organism evidence="11 12">
    <name type="scientific">Parathielavia hyrcaniae</name>
    <dbReference type="NCBI Taxonomy" id="113614"/>
    <lineage>
        <taxon>Eukaryota</taxon>
        <taxon>Fungi</taxon>
        <taxon>Dikarya</taxon>
        <taxon>Ascomycota</taxon>
        <taxon>Pezizomycotina</taxon>
        <taxon>Sordariomycetes</taxon>
        <taxon>Sordariomycetidae</taxon>
        <taxon>Sordariales</taxon>
        <taxon>Chaetomiaceae</taxon>
        <taxon>Parathielavia</taxon>
    </lineage>
</organism>
<dbReference type="SUPFAM" id="SSF53474">
    <property type="entry name" value="alpha/beta-Hydrolases"/>
    <property type="match status" value="1"/>
</dbReference>
<keyword evidence="5" id="KW-0653">Protein transport</keyword>
<feature type="region of interest" description="Disordered" evidence="6">
    <location>
        <begin position="221"/>
        <end position="252"/>
    </location>
</feature>
<evidence type="ECO:0000256" key="2">
    <source>
        <dbReference type="ARBA" id="ARBA00015856"/>
    </source>
</evidence>
<feature type="domain" description="Nephrocystin 3-like N-terminal" evidence="10">
    <location>
        <begin position="579"/>
        <end position="739"/>
    </location>
</feature>
<feature type="compositionally biased region" description="Low complexity" evidence="6">
    <location>
        <begin position="236"/>
        <end position="248"/>
    </location>
</feature>
<dbReference type="Gene3D" id="2.130.10.10">
    <property type="entry name" value="YVTN repeat-like/Quinoprotein amine dehydrogenase"/>
    <property type="match status" value="2"/>
</dbReference>
<proteinExistence type="inferred from homology"/>
<dbReference type="SUPFAM" id="SSF50969">
    <property type="entry name" value="YVTN repeat-like/Quinoprotein amine dehydrogenase"/>
    <property type="match status" value="1"/>
</dbReference>
<sequence>RTTGLSNFNIFKTKRVFEVAKIVPAVNQVEINPTVLWLRFFPQKDLHEFSARHGILLMAHQPLGGRPVGAVRAHPDEPFPTEDPTIIKVADECNVSPAQVCLSWAVQRGIPVVLKSVQEGHMRQNLDLKRLPDDLFDEINAVSSRRGAIRFLDPGRHIGFDIFDEVVDQPLGFQSHWLSVRYLHWIRQLEACSVCSEQLQAISALQVDFLPKRSFAGLLSRSGTEKSSHGDIARPDTPSTSLSVSVPSLDHDDDKGPLGLTTLYEPEPPTESLVDIVFIHGLGGGSRKTWSYSSRPHHYWPRSWLPADNDFLDVRIHTFGYKADWGERRDSILDIHDFAQSLLGALRNHPRIRRSSTRIILVGHSMGGCVAKKAYILARQDPIAADFAARVQSIFFLATPHRGSDMAAILENILAMAWGKKPYVTDLTPNSSALTAINDTFRHFAPELCLWSFYETLPTRSIVSRIVVDRHSATLGYHNEEIAGLDADHRHVCKFDTPADPNYKTFRNALLTAVDVIRGAVRTEHGARQPGDKESSPSTIYSKPRMSPAEVTSRLRSFLGIRKPVESDLASLQVLKQPGSCEWFTAKSCFASWRAGTAPGILWLAGRPAAGKSILSTHVIDQLSAAHVHCSYFICKHGKAGESTLGDCLRSLAFQMAMQDDLVQEAVLQLAEDDLAWDMTDEATLWRRLFTGCVFRTKSLAQHFWVIDGVDECVNFNALFAKRILMSLPKGLRLFATSRNMEAIERGLAPLIPNGVYVHALSDEDTAEDIRLFLATGLMDLGRPETLEDRERMCDKILQRSSGSFLWARLVLQEFEHAWTVEAMEAVLREIPRGLSNMYSRMVQSVAQDPRKLALATSILTWVALACRPLTVGELRCAVKVDINQTLQNPTKAIPDLCGQLVFIDRQNRIQVIHDTAREFLLSASFGLALSAETKQDHTRLASLLLRYLSSDVLKPSPSPSQRNPGHLKGFSKPAVAPSLLDTSLLDYACTFFSEHVCRSSPSDHQLMDDLVNFLQANSVLSWIEHIAKTGNLMPISRAAMNLREYLGRRLKYVPPTDKSMQLVDDWVTDLIRVAPKFRAALLDCPSSIHSLIPPLCPSESVISQTFGMETRLLPVPSRLSVEGIPRSSWDFCVARMDFSKGQATALRHGDRFFAVGLSTGQISLYDPISIQIIRSLDHPEPVELLEFGPNDSPLASCGGEWLAVWDPKSGDLQHKFALRSPPLAIVFLGLSELLGAFECCELIKWDLKTEEVESISWKDFGLAGDPEISGYPPVTSIVPAQPPSCASFLTTPDGVLLALGYRVHPILIWSALDLQVLGICKPDFINNGIDAMAFSPNPGIPALVVSFQDGSLCVFNYSTMELQVRLTNVYANAVACSADGRTVITGSSQGLIEVFELEQDYTCAAITLTTIYRTNHPLDETITGVGFSADGLRFVDIRGRQGRVWAPAALVRKGTSEREGSVRSSDADVALLFPPRPTHVVLEPLGSPGITSSLVPSSDGKLVVAGKSDGNVALFSAADAEEIGLLQQHGRGASIISVALVESRNWVISADGSRVLVAETDIPLSEISAASSLKNPTIVLDQRFDGAVTGVLANGAGDRILVSGHYNDELWILPSGEVYLAGSATAITDATLAVPTTSLPPCPFSHGVGPSTSTGEWRAASGPRCAFQYPTNKGWFVVVTRDIARVYTWNDFTELTSPEGIRLARKSFADPSRMPPSPTETSTSWEYATATYVVGPSFVVERFQPSRSASPRLYLWPAAELDPSSQSGAARPAIEPSLDAASPAVLQLLRLSGPSTLLFLDANLWICSVDLQSVTPIPPSVGLSRLVGFSKTRLSSESYPSRASSSQWSAQLSQSTPGQPTAHARRHFFALSEWRSGNGELRCAVSVNPPVPGRGASGPTDVVAFAAGSRLVVVHGGLGFSESVVAAGTVDGDAAVSDTAGQYGGGRGAGQELWKVVSGSMHRRSSNW</sequence>
<dbReference type="SUPFAM" id="SSF51430">
    <property type="entry name" value="NAD(P)-linked oxidoreductase"/>
    <property type="match status" value="1"/>
</dbReference>
<dbReference type="InterPro" id="IPR001680">
    <property type="entry name" value="WD40_rpt"/>
</dbReference>
<evidence type="ECO:0000313" key="12">
    <source>
        <dbReference type="Proteomes" id="UP001305647"/>
    </source>
</evidence>
<feature type="compositionally biased region" description="Basic and acidic residues" evidence="6">
    <location>
        <begin position="522"/>
        <end position="535"/>
    </location>
</feature>
<dbReference type="SUPFAM" id="SSF50978">
    <property type="entry name" value="WD40 repeat-like"/>
    <property type="match status" value="1"/>
</dbReference>
<keyword evidence="5" id="KW-0256">Endoplasmic reticulum</keyword>
<reference evidence="11" key="1">
    <citation type="journal article" date="2023" name="Mol. Phylogenet. Evol.">
        <title>Genome-scale phylogeny and comparative genomics of the fungal order Sordariales.</title>
        <authorList>
            <person name="Hensen N."/>
            <person name="Bonometti L."/>
            <person name="Westerberg I."/>
            <person name="Brannstrom I.O."/>
            <person name="Guillou S."/>
            <person name="Cros-Aarteil S."/>
            <person name="Calhoun S."/>
            <person name="Haridas S."/>
            <person name="Kuo A."/>
            <person name="Mondo S."/>
            <person name="Pangilinan J."/>
            <person name="Riley R."/>
            <person name="LaButti K."/>
            <person name="Andreopoulos B."/>
            <person name="Lipzen A."/>
            <person name="Chen C."/>
            <person name="Yan M."/>
            <person name="Daum C."/>
            <person name="Ng V."/>
            <person name="Clum A."/>
            <person name="Steindorff A."/>
            <person name="Ohm R.A."/>
            <person name="Martin F."/>
            <person name="Silar P."/>
            <person name="Natvig D.O."/>
            <person name="Lalanne C."/>
            <person name="Gautier V."/>
            <person name="Ament-Velasquez S.L."/>
            <person name="Kruys A."/>
            <person name="Hutchinson M.I."/>
            <person name="Powell A.J."/>
            <person name="Barry K."/>
            <person name="Miller A.N."/>
            <person name="Grigoriev I.V."/>
            <person name="Debuchy R."/>
            <person name="Gladieux P."/>
            <person name="Hiltunen Thoren M."/>
            <person name="Johannesson H."/>
        </authorList>
    </citation>
    <scope>NUCLEOTIDE SEQUENCE</scope>
    <source>
        <strain evidence="11">CBS 757.83</strain>
    </source>
</reference>
<evidence type="ECO:0000256" key="3">
    <source>
        <dbReference type="ARBA" id="ARBA00022737"/>
    </source>
</evidence>
<dbReference type="InterPro" id="IPR011044">
    <property type="entry name" value="Quino_amine_DH_bsu"/>
</dbReference>
<dbReference type="Pfam" id="PF24883">
    <property type="entry name" value="NPHP3_N"/>
    <property type="match status" value="1"/>
</dbReference>
<dbReference type="InterPro" id="IPR054471">
    <property type="entry name" value="GPIID_WHD"/>
</dbReference>
<evidence type="ECO:0000256" key="5">
    <source>
        <dbReference type="RuleBase" id="RU365011"/>
    </source>
</evidence>
<accession>A0AAN6SYH0</accession>
<dbReference type="EMBL" id="MU863658">
    <property type="protein sequence ID" value="KAK4098485.1"/>
    <property type="molecule type" value="Genomic_DNA"/>
</dbReference>
<dbReference type="Gene3D" id="3.20.20.100">
    <property type="entry name" value="NADP-dependent oxidoreductase domain"/>
    <property type="match status" value="1"/>
</dbReference>
<dbReference type="PANTHER" id="PTHR10039:SF16">
    <property type="entry name" value="GPI INOSITOL-DEACYLASE"/>
    <property type="match status" value="1"/>
</dbReference>
<feature type="region of interest" description="Disordered" evidence="6">
    <location>
        <begin position="522"/>
        <end position="548"/>
    </location>
</feature>
<evidence type="ECO:0000259" key="7">
    <source>
        <dbReference type="Pfam" id="PF00248"/>
    </source>
</evidence>
<feature type="domain" description="GPI inositol-deacylase winged helix" evidence="9">
    <location>
        <begin position="850"/>
        <end position="925"/>
    </location>
</feature>
<keyword evidence="3" id="KW-0677">Repeat</keyword>
<keyword evidence="5" id="KW-0472">Membrane</keyword>